<proteinExistence type="predicted"/>
<name>A0ABQ0GQE3_9PEZI</name>
<evidence type="ECO:0000313" key="3">
    <source>
        <dbReference type="Proteomes" id="UP001628179"/>
    </source>
</evidence>
<organism evidence="2 3">
    <name type="scientific">Madurella fahalii</name>
    <dbReference type="NCBI Taxonomy" id="1157608"/>
    <lineage>
        <taxon>Eukaryota</taxon>
        <taxon>Fungi</taxon>
        <taxon>Dikarya</taxon>
        <taxon>Ascomycota</taxon>
        <taxon>Pezizomycotina</taxon>
        <taxon>Sordariomycetes</taxon>
        <taxon>Sordariomycetidae</taxon>
        <taxon>Sordariales</taxon>
        <taxon>Sordariales incertae sedis</taxon>
        <taxon>Madurella</taxon>
    </lineage>
</organism>
<dbReference type="GeneID" id="98180918"/>
<feature type="chain" id="PRO_5046815837" evidence="1">
    <location>
        <begin position="17"/>
        <end position="207"/>
    </location>
</feature>
<keyword evidence="3" id="KW-1185">Reference proteome</keyword>
<comment type="caution">
    <text evidence="2">The sequence shown here is derived from an EMBL/GenBank/DDBJ whole genome shotgun (WGS) entry which is preliminary data.</text>
</comment>
<keyword evidence="1" id="KW-0732">Signal</keyword>
<gene>
    <name evidence="2" type="ORF">MFIFM68171_10176</name>
</gene>
<evidence type="ECO:0000313" key="2">
    <source>
        <dbReference type="EMBL" id="GAB1319966.1"/>
    </source>
</evidence>
<feature type="signal peptide" evidence="1">
    <location>
        <begin position="1"/>
        <end position="16"/>
    </location>
</feature>
<protein>
    <submittedName>
        <fullName evidence="2">Uncharacterized protein</fullName>
    </submittedName>
</protein>
<evidence type="ECO:0000256" key="1">
    <source>
        <dbReference type="SAM" id="SignalP"/>
    </source>
</evidence>
<reference evidence="2 3" key="1">
    <citation type="submission" date="2024-09" db="EMBL/GenBank/DDBJ databases">
        <title>Itraconazole resistance in Madurella fahalii resulting from another homologue of gene encoding cytochrome P450 14-alpha sterol demethylase (CYP51).</title>
        <authorList>
            <person name="Yoshioka I."/>
            <person name="Fahal A.H."/>
            <person name="Kaneko S."/>
            <person name="Yaguchi T."/>
        </authorList>
    </citation>
    <scope>NUCLEOTIDE SEQUENCE [LARGE SCALE GENOMIC DNA]</scope>
    <source>
        <strain evidence="2 3">IFM 68171</strain>
    </source>
</reference>
<sequence>MRLPLLLATLLHSTLASPLFSLSNTTDPKPWLITTLSTHTSSGRPGNTPYSYLFVSITDPNTISLGRTRFGDATFPPSTANCTLRWNAFSNDTAEDPFYHSIPCELANFNSPRWTMEVQAANVTGDGPNPTRDFTLKFEQEMSVILDEGIISKRFVGSVGFALGDNLALVCGASGVCGTWLKEERTPQLVVQQVKETRCIRGNCSTM</sequence>
<dbReference type="Proteomes" id="UP001628179">
    <property type="component" value="Unassembled WGS sequence"/>
</dbReference>
<dbReference type="EMBL" id="BAAFSV010000006">
    <property type="protein sequence ID" value="GAB1319966.1"/>
    <property type="molecule type" value="Genomic_DNA"/>
</dbReference>
<dbReference type="RefSeq" id="XP_070921696.1">
    <property type="nucleotide sequence ID" value="XM_071065595.1"/>
</dbReference>
<accession>A0ABQ0GQE3</accession>